<feature type="non-terminal residue" evidence="2">
    <location>
        <position position="163"/>
    </location>
</feature>
<evidence type="ECO:0000313" key="2">
    <source>
        <dbReference type="EMBL" id="CAG8856605.1"/>
    </source>
</evidence>
<sequence length="163" mass="18740">FVDAYNKNLIEAVKPGKTLCIDESMNSWLGSKNKIPGCRKIPRKPHPVGQEWKTVADGSTNIIIQLEPCEDKEIEKKWVVSDYGSTTAYVLRLLQSWYGSRRTVIANSWFGSPKLCIALMQNGLFSICHVKKKREWPINYPHNMVQRLESTYRSYFSKVANID</sequence>
<feature type="domain" description="PiggyBac transposable element-derived protein" evidence="1">
    <location>
        <begin position="1"/>
        <end position="147"/>
    </location>
</feature>
<dbReference type="EMBL" id="CAJVQB010161757">
    <property type="protein sequence ID" value="CAG8856605.1"/>
    <property type="molecule type" value="Genomic_DNA"/>
</dbReference>
<accession>A0ABN7XQ79</accession>
<feature type="non-terminal residue" evidence="2">
    <location>
        <position position="1"/>
    </location>
</feature>
<name>A0ABN7XQ79_GIGMA</name>
<proteinExistence type="predicted"/>
<gene>
    <name evidence="2" type="ORF">GMARGA_LOCUS45426</name>
</gene>
<dbReference type="InterPro" id="IPR029526">
    <property type="entry name" value="PGBD"/>
</dbReference>
<evidence type="ECO:0000259" key="1">
    <source>
        <dbReference type="Pfam" id="PF13843"/>
    </source>
</evidence>
<dbReference type="Proteomes" id="UP000789901">
    <property type="component" value="Unassembled WGS sequence"/>
</dbReference>
<reference evidence="2 3" key="1">
    <citation type="submission" date="2021-06" db="EMBL/GenBank/DDBJ databases">
        <authorList>
            <person name="Kallberg Y."/>
            <person name="Tangrot J."/>
            <person name="Rosling A."/>
        </authorList>
    </citation>
    <scope>NUCLEOTIDE SEQUENCE [LARGE SCALE GENOMIC DNA]</scope>
    <source>
        <strain evidence="2 3">120-4 pot B 10/14</strain>
    </source>
</reference>
<dbReference type="Pfam" id="PF13843">
    <property type="entry name" value="DDE_Tnp_1_7"/>
    <property type="match status" value="1"/>
</dbReference>
<organism evidence="2 3">
    <name type="scientific">Gigaspora margarita</name>
    <dbReference type="NCBI Taxonomy" id="4874"/>
    <lineage>
        <taxon>Eukaryota</taxon>
        <taxon>Fungi</taxon>
        <taxon>Fungi incertae sedis</taxon>
        <taxon>Mucoromycota</taxon>
        <taxon>Glomeromycotina</taxon>
        <taxon>Glomeromycetes</taxon>
        <taxon>Diversisporales</taxon>
        <taxon>Gigasporaceae</taxon>
        <taxon>Gigaspora</taxon>
    </lineage>
</organism>
<comment type="caution">
    <text evidence="2">The sequence shown here is derived from an EMBL/GenBank/DDBJ whole genome shotgun (WGS) entry which is preliminary data.</text>
</comment>
<protein>
    <submittedName>
        <fullName evidence="2">14512_t:CDS:1</fullName>
    </submittedName>
</protein>
<keyword evidence="3" id="KW-1185">Reference proteome</keyword>
<evidence type="ECO:0000313" key="3">
    <source>
        <dbReference type="Proteomes" id="UP000789901"/>
    </source>
</evidence>